<dbReference type="RefSeq" id="XP_018113165.1">
    <property type="nucleotide sequence ID" value="XM_018257676.2"/>
</dbReference>
<evidence type="ECO:0000313" key="9">
    <source>
        <dbReference type="RefSeq" id="XP_018113166.1"/>
    </source>
</evidence>
<proteinExistence type="predicted"/>
<dbReference type="GeneID" id="108713934"/>
<dbReference type="InterPro" id="IPR041056">
    <property type="entry name" value="DUF5585"/>
</dbReference>
<organism evidence="9">
    <name type="scientific">Xenopus laevis</name>
    <name type="common">African clawed frog</name>
    <dbReference type="NCBI Taxonomy" id="8355"/>
    <lineage>
        <taxon>Eukaryota</taxon>
        <taxon>Metazoa</taxon>
        <taxon>Chordata</taxon>
        <taxon>Craniata</taxon>
        <taxon>Vertebrata</taxon>
        <taxon>Euteleostomi</taxon>
        <taxon>Amphibia</taxon>
        <taxon>Batrachia</taxon>
        <taxon>Anura</taxon>
        <taxon>Pipoidea</taxon>
        <taxon>Pipidae</taxon>
        <taxon>Xenopodinae</taxon>
        <taxon>Xenopus</taxon>
        <taxon>Xenopus</taxon>
    </lineage>
</organism>
<feature type="chain" id="PRO_5044562378" evidence="3">
    <location>
        <begin position="23"/>
        <end position="545"/>
    </location>
</feature>
<evidence type="ECO:0000313" key="7">
    <source>
        <dbReference type="RefSeq" id="XP_018113164.1"/>
    </source>
</evidence>
<dbReference type="CTD" id="108713934"/>
<dbReference type="RefSeq" id="XP_018113166.1">
    <property type="nucleotide sequence ID" value="XM_018257677.2"/>
</dbReference>
<feature type="transmembrane region" description="Helical" evidence="2">
    <location>
        <begin position="497"/>
        <end position="518"/>
    </location>
</feature>
<evidence type="ECO:0000313" key="6">
    <source>
        <dbReference type="RefSeq" id="XP_018113163.1"/>
    </source>
</evidence>
<evidence type="ECO:0000313" key="8">
    <source>
        <dbReference type="RefSeq" id="XP_018113165.1"/>
    </source>
</evidence>
<reference evidence="5 6" key="1">
    <citation type="submission" date="2022-04" db="UniProtKB">
        <authorList>
            <consortium name="RefSeq"/>
        </authorList>
    </citation>
    <scope>IDENTIFICATION</scope>
    <source>
        <strain evidence="5 6">J_2021</strain>
        <tissue evidence="5 6">Erythrocytes</tissue>
    </source>
</reference>
<name>A0A1L8GJY1_XENLA</name>
<keyword evidence="2" id="KW-0472">Membrane</keyword>
<feature type="compositionally biased region" description="Low complexity" evidence="1">
    <location>
        <begin position="144"/>
        <end position="164"/>
    </location>
</feature>
<keyword evidence="2" id="KW-1133">Transmembrane helix</keyword>
<keyword evidence="4" id="KW-1185">Reference proteome</keyword>
<keyword evidence="2" id="KW-0812">Transmembrane</keyword>
<keyword evidence="3" id="KW-0732">Signal</keyword>
<evidence type="ECO:0000256" key="2">
    <source>
        <dbReference type="SAM" id="Phobius"/>
    </source>
</evidence>
<dbReference type="Proteomes" id="UP000186698">
    <property type="component" value="Chromosome 4L"/>
</dbReference>
<protein>
    <submittedName>
        <fullName evidence="5 6">Uncharacterized protein C11orf24</fullName>
    </submittedName>
</protein>
<evidence type="ECO:0000313" key="4">
    <source>
        <dbReference type="Proteomes" id="UP000186698"/>
    </source>
</evidence>
<dbReference type="AlphaFoldDB" id="A0A1L8GJY1"/>
<dbReference type="PaxDb" id="8355-A0A1L8GJY1"/>
<dbReference type="RefSeq" id="XP_018113162.1">
    <property type="nucleotide sequence ID" value="XM_018257673.2"/>
</dbReference>
<feature type="signal peptide" evidence="3">
    <location>
        <begin position="1"/>
        <end position="22"/>
    </location>
</feature>
<accession>A0A1L8GJY1</accession>
<feature type="region of interest" description="Disordered" evidence="1">
    <location>
        <begin position="197"/>
        <end position="248"/>
    </location>
</feature>
<dbReference type="OrthoDB" id="10071013at2759"/>
<evidence type="ECO:0000313" key="5">
    <source>
        <dbReference type="RefSeq" id="XP_018113162.1"/>
    </source>
</evidence>
<evidence type="ECO:0000256" key="1">
    <source>
        <dbReference type="SAM" id="MobiDB-lite"/>
    </source>
</evidence>
<dbReference type="OMA" id="WSVILCI"/>
<sequence length="545" mass="58514">MGRTGLLIWSVILCISVEKIEASTENGFSFLKVGAISNESQCRRECKLAKLSGELPCNWSVLVHNQCVFLHCYNLKLCRKAGSSQILQRLFDKKPHMERRKRNDRKSVAYRNTAYKLKRSLARRFVKQSRAVKRQSVSDETVDTHNTTSTSTEGSLTATATGLTTTAKPSTTTSILITTAIKPSTSTSILTTATKPSTSTSILTTTTKPSATTTTKASTTKSAETTTTLSTSTSAITATTSEPATPTTILNPTFNTKRHVDIVTNTTAVSKTQVATEMAEQLHPLSTIKQIGTVSTMSKTFPTNVISLTTKTLSFEQETSKQTINFTLTTKSTTTKATTLQPTLEIDLLTTTMSEVAPTTSFQATTMITTAITTLSTTAVPTSLSATVPTPSTEVPTAALTTAVPTTASTTTVPTTSLTTIMSTNVVPDILSLMTSATQSPDKITMPTPKQTAFPSTVSNIGSTVGLSAEVTSQNKDDGGVYDVSEEVTKQVQNTSFLLAVLLLGNLLFVAIIVVFSLQAYESYKKKDYTQVDYLINGMYADSEI</sequence>
<dbReference type="KEGG" id="xla:108713934"/>
<dbReference type="RefSeq" id="XP_018113164.1">
    <property type="nucleotide sequence ID" value="XM_018257675.2"/>
</dbReference>
<feature type="region of interest" description="Disordered" evidence="1">
    <location>
        <begin position="129"/>
        <end position="164"/>
    </location>
</feature>
<dbReference type="RefSeq" id="XP_018113163.1">
    <property type="nucleotide sequence ID" value="XM_018257674.2"/>
</dbReference>
<dbReference type="Pfam" id="PF17823">
    <property type="entry name" value="DUF5585"/>
    <property type="match status" value="1"/>
</dbReference>
<evidence type="ECO:0000256" key="3">
    <source>
        <dbReference type="SAM" id="SignalP"/>
    </source>
</evidence>
<gene>
    <name evidence="5 6 7 8 9" type="primary">LOC108713934</name>
</gene>
<dbReference type="Bgee" id="108713934">
    <property type="expression patterns" value="Expressed in intestine and 19 other cell types or tissues"/>
</dbReference>